<keyword evidence="7" id="KW-1185">Reference proteome</keyword>
<organism evidence="6 7">
    <name type="scientific">Brachionus plicatilis</name>
    <name type="common">Marine rotifer</name>
    <name type="synonym">Brachionus muelleri</name>
    <dbReference type="NCBI Taxonomy" id="10195"/>
    <lineage>
        <taxon>Eukaryota</taxon>
        <taxon>Metazoa</taxon>
        <taxon>Spiralia</taxon>
        <taxon>Gnathifera</taxon>
        <taxon>Rotifera</taxon>
        <taxon>Eurotatoria</taxon>
        <taxon>Monogononta</taxon>
        <taxon>Pseudotrocha</taxon>
        <taxon>Ploima</taxon>
        <taxon>Brachionidae</taxon>
        <taxon>Brachionus</taxon>
    </lineage>
</organism>
<dbReference type="GO" id="GO:0005524">
    <property type="term" value="F:ATP binding"/>
    <property type="evidence" value="ECO:0007669"/>
    <property type="project" value="UniProtKB-KW"/>
</dbReference>
<evidence type="ECO:0000313" key="6">
    <source>
        <dbReference type="EMBL" id="RNA13765.1"/>
    </source>
</evidence>
<dbReference type="GO" id="GO:0007200">
    <property type="term" value="P:phospholipase C-activating G protein-coupled receptor signaling pathway"/>
    <property type="evidence" value="ECO:0007669"/>
    <property type="project" value="InterPro"/>
</dbReference>
<dbReference type="PANTHER" id="PTHR11255">
    <property type="entry name" value="DIACYLGLYCEROL KINASE"/>
    <property type="match status" value="1"/>
</dbReference>
<protein>
    <submittedName>
        <fullName evidence="6">Diacylglycerol kinase delta-like isoform X2</fullName>
        <ecNumber evidence="6">2.7.1.107</ecNumber>
    </submittedName>
</protein>
<dbReference type="EC" id="2.7.1.107" evidence="6"/>
<dbReference type="SMART" id="SM00045">
    <property type="entry name" value="DAGKa"/>
    <property type="match status" value="1"/>
</dbReference>
<dbReference type="GO" id="GO:0004143">
    <property type="term" value="F:ATP-dependent diacylglycerol kinase activity"/>
    <property type="evidence" value="ECO:0007669"/>
    <property type="project" value="UniProtKB-EC"/>
</dbReference>
<gene>
    <name evidence="6" type="ORF">BpHYR1_015295</name>
</gene>
<dbReference type="OrthoDB" id="196165at2759"/>
<dbReference type="SUPFAM" id="SSF111331">
    <property type="entry name" value="NAD kinase/diacylglycerol kinase-like"/>
    <property type="match status" value="1"/>
</dbReference>
<dbReference type="EMBL" id="REGN01005333">
    <property type="protein sequence ID" value="RNA13765.1"/>
    <property type="molecule type" value="Genomic_DNA"/>
</dbReference>
<keyword evidence="1 6" id="KW-0808">Transferase</keyword>
<evidence type="ECO:0000313" key="7">
    <source>
        <dbReference type="Proteomes" id="UP000276133"/>
    </source>
</evidence>
<dbReference type="STRING" id="10195.A0A3M7QS11"/>
<evidence type="ECO:0000256" key="1">
    <source>
        <dbReference type="ARBA" id="ARBA00022679"/>
    </source>
</evidence>
<dbReference type="InterPro" id="IPR054474">
    <property type="entry name" value="DGKD_4H"/>
</dbReference>
<dbReference type="InterPro" id="IPR000756">
    <property type="entry name" value="Diacylglycerol_kin_accessory"/>
</dbReference>
<dbReference type="AlphaFoldDB" id="A0A3M7QS11"/>
<dbReference type="Pfam" id="PF22944">
    <property type="entry name" value="DGKD_4H"/>
    <property type="match status" value="1"/>
</dbReference>
<sequence>MSFFIFRYDNRQSSFDTQNLVWIPQSIKKPFFDLPNKFNRLSQPNYYPGVLDVALLTESFLYFIRFLKTKSEHELIAKKLTSNKNYLKPPGLMSALSLNSLKHRSRSKSSDKSSSPTSPSSPKFSFKYTNDSALGFIEQALLFNANTLCAPVAPPVVHEPFLDLFSERTVMNNYFGIGIDAKLCLDFHITREEHPEKCKSRIRNHMLYSLLGSKELLQRTYKNLEQKVRLECDGIKIPLKNVQGIVVLNIPSYTGGVNFWGPNSRDENVFISPSFDDKILEVVSISGAIQMALSRVVSLKSNRIAQCRSVKIQILGSEGVPVQVDGEAWIQPPGYIQIIHKNRAQMLTRNKIFEHMLKTWSEKQKNDPQMGTDMVKDELISLQRIVDDASCLIKRIKTASLRNVFIEQDLNGYAVQAGSNLDAICVNGRIDEKSTRQQITDFLNSVRTLMVESNIFIGEKTLKNVGIEADCVEKIQIGLNDLKIDLKKLNDCHGIYQFPLDENFLVSLKFLDLLYHF</sequence>
<evidence type="ECO:0000259" key="5">
    <source>
        <dbReference type="SMART" id="SM00045"/>
    </source>
</evidence>
<dbReference type="GO" id="GO:0005886">
    <property type="term" value="C:plasma membrane"/>
    <property type="evidence" value="ECO:0007669"/>
    <property type="project" value="TreeGrafter"/>
</dbReference>
<dbReference type="InterPro" id="IPR016064">
    <property type="entry name" value="NAD/diacylglycerol_kinase_sf"/>
</dbReference>
<dbReference type="Gene3D" id="2.60.200.40">
    <property type="match status" value="1"/>
</dbReference>
<accession>A0A3M7QS11</accession>
<dbReference type="PANTHER" id="PTHR11255:SF109">
    <property type="entry name" value="DIACYLGLYCEROL KINASE ETA"/>
    <property type="match status" value="1"/>
</dbReference>
<evidence type="ECO:0000256" key="3">
    <source>
        <dbReference type="ARBA" id="ARBA00022777"/>
    </source>
</evidence>
<reference evidence="6 7" key="1">
    <citation type="journal article" date="2018" name="Sci. Rep.">
        <title>Genomic signatures of local adaptation to the degree of environmental predictability in rotifers.</title>
        <authorList>
            <person name="Franch-Gras L."/>
            <person name="Hahn C."/>
            <person name="Garcia-Roger E.M."/>
            <person name="Carmona M.J."/>
            <person name="Serra M."/>
            <person name="Gomez A."/>
        </authorList>
    </citation>
    <scope>NUCLEOTIDE SEQUENCE [LARGE SCALE GENOMIC DNA]</scope>
    <source>
        <strain evidence="6">HYR1</strain>
    </source>
</reference>
<dbReference type="FunFam" id="2.60.200.40:FF:000001">
    <property type="entry name" value="Diacylglycerol kinase"/>
    <property type="match status" value="1"/>
</dbReference>
<feature type="domain" description="Diacylglycerol kinase accessory" evidence="5">
    <location>
        <begin position="170"/>
        <end position="328"/>
    </location>
</feature>
<dbReference type="InterPro" id="IPR037607">
    <property type="entry name" value="DGK"/>
</dbReference>
<dbReference type="Pfam" id="PF00609">
    <property type="entry name" value="DAGK_acc"/>
    <property type="match status" value="1"/>
</dbReference>
<comment type="caution">
    <text evidence="6">The sequence shown here is derived from an EMBL/GenBank/DDBJ whole genome shotgun (WGS) entry which is preliminary data.</text>
</comment>
<dbReference type="Proteomes" id="UP000276133">
    <property type="component" value="Unassembled WGS sequence"/>
</dbReference>
<evidence type="ECO:0000256" key="4">
    <source>
        <dbReference type="ARBA" id="ARBA00022840"/>
    </source>
</evidence>
<evidence type="ECO:0000256" key="2">
    <source>
        <dbReference type="ARBA" id="ARBA00022741"/>
    </source>
</evidence>
<proteinExistence type="predicted"/>
<keyword evidence="4" id="KW-0067">ATP-binding</keyword>
<keyword evidence="2" id="KW-0547">Nucleotide-binding</keyword>
<name>A0A3M7QS11_BRAPC</name>
<keyword evidence="3 6" id="KW-0418">Kinase</keyword>